<name>X1C8R0_9ZZZZ</name>
<organism evidence="1">
    <name type="scientific">marine sediment metagenome</name>
    <dbReference type="NCBI Taxonomy" id="412755"/>
    <lineage>
        <taxon>unclassified sequences</taxon>
        <taxon>metagenomes</taxon>
        <taxon>ecological metagenomes</taxon>
    </lineage>
</organism>
<evidence type="ECO:0000313" key="1">
    <source>
        <dbReference type="EMBL" id="GAG89672.1"/>
    </source>
</evidence>
<accession>X1C8R0</accession>
<protein>
    <submittedName>
        <fullName evidence="1">Uncharacterized protein</fullName>
    </submittedName>
</protein>
<dbReference type="EMBL" id="BART01010607">
    <property type="protein sequence ID" value="GAG89672.1"/>
    <property type="molecule type" value="Genomic_DNA"/>
</dbReference>
<reference evidence="1" key="1">
    <citation type="journal article" date="2014" name="Front. Microbiol.">
        <title>High frequency of phylogenetically diverse reductive dehalogenase-homologous genes in deep subseafloor sedimentary metagenomes.</title>
        <authorList>
            <person name="Kawai M."/>
            <person name="Futagami T."/>
            <person name="Toyoda A."/>
            <person name="Takaki Y."/>
            <person name="Nishi S."/>
            <person name="Hori S."/>
            <person name="Arai W."/>
            <person name="Tsubouchi T."/>
            <person name="Morono Y."/>
            <person name="Uchiyama I."/>
            <person name="Ito T."/>
            <person name="Fujiyama A."/>
            <person name="Inagaki F."/>
            <person name="Takami H."/>
        </authorList>
    </citation>
    <scope>NUCLEOTIDE SEQUENCE</scope>
    <source>
        <strain evidence="1">Expedition CK06-06</strain>
    </source>
</reference>
<proteinExistence type="predicted"/>
<comment type="caution">
    <text evidence="1">The sequence shown here is derived from an EMBL/GenBank/DDBJ whole genome shotgun (WGS) entry which is preliminary data.</text>
</comment>
<feature type="non-terminal residue" evidence="1">
    <location>
        <position position="41"/>
    </location>
</feature>
<dbReference type="AlphaFoldDB" id="X1C8R0"/>
<gene>
    <name evidence="1" type="ORF">S01H4_22985</name>
</gene>
<sequence length="41" mass="4684">MSNEPVIYLEITQGPNQFRVDDISRKIPSGLEMETALMEKC</sequence>